<dbReference type="InterPro" id="IPR036312">
    <property type="entry name" value="Bifun_inhib/LTP/seed_sf"/>
</dbReference>
<dbReference type="InterPro" id="IPR027923">
    <property type="entry name" value="Hydrophob_seed_dom"/>
</dbReference>
<dbReference type="PRINTS" id="PR01217">
    <property type="entry name" value="PRICHEXTENSN"/>
</dbReference>
<dbReference type="InterPro" id="IPR043502">
    <property type="entry name" value="DNA/RNA_pol_sf"/>
</dbReference>
<feature type="compositionally biased region" description="Pro residues" evidence="2">
    <location>
        <begin position="412"/>
        <end position="456"/>
    </location>
</feature>
<evidence type="ECO:0000259" key="4">
    <source>
        <dbReference type="Pfam" id="PF14547"/>
    </source>
</evidence>
<gene>
    <name evidence="5" type="primary">POLX_1435</name>
    <name evidence="5" type="ORF">CK203_098301</name>
</gene>
<feature type="compositionally biased region" description="Pro residues" evidence="2">
    <location>
        <begin position="483"/>
        <end position="504"/>
    </location>
</feature>
<feature type="region of interest" description="Disordered" evidence="2">
    <location>
        <begin position="483"/>
        <end position="505"/>
    </location>
</feature>
<protein>
    <submittedName>
        <fullName evidence="5">Retrovirus-related Pol polyprotein from transposon TNT 1-94</fullName>
    </submittedName>
</protein>
<feature type="compositionally biased region" description="Pro residues" evidence="2">
    <location>
        <begin position="380"/>
        <end position="389"/>
    </location>
</feature>
<feature type="domain" description="Hydrophobic seed protein" evidence="4">
    <location>
        <begin position="505"/>
        <end position="588"/>
    </location>
</feature>
<dbReference type="SUPFAM" id="SSF56672">
    <property type="entry name" value="DNA/RNA polymerases"/>
    <property type="match status" value="1"/>
</dbReference>
<comment type="caution">
    <text evidence="5">The sequence shown here is derived from an EMBL/GenBank/DDBJ whole genome shotgun (WGS) entry which is preliminary data.</text>
</comment>
<dbReference type="CDD" id="cd01958">
    <property type="entry name" value="HPS_like"/>
    <property type="match status" value="1"/>
</dbReference>
<reference evidence="5 6" key="1">
    <citation type="journal article" date="2018" name="PLoS Genet.">
        <title>Population sequencing reveals clonal diversity and ancestral inbreeding in the grapevine cultivar Chardonnay.</title>
        <authorList>
            <person name="Roach M.J."/>
            <person name="Johnson D.L."/>
            <person name="Bohlmann J."/>
            <person name="van Vuuren H.J."/>
            <person name="Jones S.J."/>
            <person name="Pretorius I.S."/>
            <person name="Schmidt S.A."/>
            <person name="Borneman A.R."/>
        </authorList>
    </citation>
    <scope>NUCLEOTIDE SEQUENCE [LARGE SCALE GENOMIC DNA]</scope>
    <source>
        <strain evidence="6">cv. Chardonnay</strain>
        <tissue evidence="5">Leaf</tissue>
    </source>
</reference>
<dbReference type="SUPFAM" id="SSF47699">
    <property type="entry name" value="Bifunctional inhibitor/lipid-transfer protein/seed storage 2S albumin"/>
    <property type="match status" value="1"/>
</dbReference>
<dbReference type="InterPro" id="IPR013103">
    <property type="entry name" value="RVT_2"/>
</dbReference>
<sequence>MEQPKGCVVPRKEKKVCKLVKSLYGLKQAPKQCHNKFDHVLVTNGYSINDVDKCIYSKYEDNTCVVICLYVDDMLIFGTSLEVVCGTKKFLGSKFDIKNLGEAEVILRMKITKTPNEFKLSQEHYVEKILRKFEHFDCKPVSTPYDPSSQLKKNREHSFAQIEYARIIKSLMYLMNCIKPDIAYAVVSWKSAKQTCITRSTMEAEFITLEKASFEVEWLRNLLADIPLWMKPTLFVSMRCDSQVAIANVKKFVRSELNLANPLTKPRNKKLVEETSRGIGLIPIIEVKSGGNPTYYNGNFIKFEYLLLMNTIFLMGGTCWVLRYGEAWSGYLVGHPSQLRYTSHFSCLFLLPIPTPPKPPKVKHPLPPLPPKHPPHVKPPHTPMPPKPPAVKPPYASCCKTTLCAQATSGSAPPPPVVHPPPPPTPCPPPPPPKGRPPPQKKPPVLNPPHVPKPPIVRPPVVKPPYVPKPPVVQPPPPPVVHPPPPPTPCPPPPPPKGRPPPQQTCPIDTLKLGACVDLLGGLVHIGIGSSAKDTCCPVLQGLVDLDAAVCLCTAIKVKLLNVNIIIPIALQVLVGCGKTPPSGFQCPA</sequence>
<dbReference type="Gene3D" id="1.10.110.10">
    <property type="entry name" value="Plant lipid-transfer and hydrophobic proteins"/>
    <property type="match status" value="1"/>
</dbReference>
<feature type="region of interest" description="Disordered" evidence="2">
    <location>
        <begin position="409"/>
        <end position="456"/>
    </location>
</feature>
<feature type="compositionally biased region" description="Pro residues" evidence="2">
    <location>
        <begin position="360"/>
        <end position="372"/>
    </location>
</feature>
<dbReference type="Pfam" id="PF14547">
    <property type="entry name" value="Hydrophob_seed"/>
    <property type="match status" value="1"/>
</dbReference>
<dbReference type="Proteomes" id="UP000288805">
    <property type="component" value="Unassembled WGS sequence"/>
</dbReference>
<evidence type="ECO:0000313" key="5">
    <source>
        <dbReference type="EMBL" id="RVW42669.1"/>
    </source>
</evidence>
<feature type="domain" description="Reverse transcriptase Ty1/copia-type" evidence="3">
    <location>
        <begin position="1"/>
        <end position="145"/>
    </location>
</feature>
<proteinExistence type="inferred from homology"/>
<evidence type="ECO:0000256" key="1">
    <source>
        <dbReference type="ARBA" id="ARBA00008965"/>
    </source>
</evidence>
<dbReference type="AlphaFoldDB" id="A0A438E4S3"/>
<evidence type="ECO:0000256" key="2">
    <source>
        <dbReference type="SAM" id="MobiDB-lite"/>
    </source>
</evidence>
<dbReference type="Pfam" id="PF07727">
    <property type="entry name" value="RVT_2"/>
    <property type="match status" value="1"/>
</dbReference>
<dbReference type="CDD" id="cd09272">
    <property type="entry name" value="RNase_HI_RT_Ty1"/>
    <property type="match status" value="1"/>
</dbReference>
<organism evidence="5 6">
    <name type="scientific">Vitis vinifera</name>
    <name type="common">Grape</name>
    <dbReference type="NCBI Taxonomy" id="29760"/>
    <lineage>
        <taxon>Eukaryota</taxon>
        <taxon>Viridiplantae</taxon>
        <taxon>Streptophyta</taxon>
        <taxon>Embryophyta</taxon>
        <taxon>Tracheophyta</taxon>
        <taxon>Spermatophyta</taxon>
        <taxon>Magnoliopsida</taxon>
        <taxon>eudicotyledons</taxon>
        <taxon>Gunneridae</taxon>
        <taxon>Pentapetalae</taxon>
        <taxon>rosids</taxon>
        <taxon>Vitales</taxon>
        <taxon>Vitaceae</taxon>
        <taxon>Viteae</taxon>
        <taxon>Vitis</taxon>
    </lineage>
</organism>
<accession>A0A438E4S3</accession>
<dbReference type="PANTHER" id="PTHR31731">
    <property type="match status" value="1"/>
</dbReference>
<comment type="similarity">
    <text evidence="1">Belongs to the plant LTP family. PEARLI1 subfamily.</text>
</comment>
<evidence type="ECO:0000313" key="6">
    <source>
        <dbReference type="Proteomes" id="UP000288805"/>
    </source>
</evidence>
<feature type="region of interest" description="Disordered" evidence="2">
    <location>
        <begin position="360"/>
        <end position="389"/>
    </location>
</feature>
<name>A0A438E4S3_VITVI</name>
<dbReference type="InterPro" id="IPR051636">
    <property type="entry name" value="Plant_LTP/defense-related"/>
</dbReference>
<evidence type="ECO:0000259" key="3">
    <source>
        <dbReference type="Pfam" id="PF07727"/>
    </source>
</evidence>
<dbReference type="EMBL" id="QGNW01001397">
    <property type="protein sequence ID" value="RVW42669.1"/>
    <property type="molecule type" value="Genomic_DNA"/>
</dbReference>